<evidence type="ECO:0000313" key="7">
    <source>
        <dbReference type="Proteomes" id="UP000580250"/>
    </source>
</evidence>
<dbReference type="PANTHER" id="PTHR23360">
    <property type="entry name" value="G-PROTEIN COUPLED RECEPTORS FAMILY 1 PROFILE DOMAIN-CONTAINING PROTEIN-RELATED"/>
    <property type="match status" value="1"/>
</dbReference>
<dbReference type="GO" id="GO:0004930">
    <property type="term" value="F:G protein-coupled receptor activity"/>
    <property type="evidence" value="ECO:0007669"/>
    <property type="project" value="InterPro"/>
</dbReference>
<dbReference type="GO" id="GO:0016020">
    <property type="term" value="C:membrane"/>
    <property type="evidence" value="ECO:0007669"/>
    <property type="project" value="UniProtKB-SubCell"/>
</dbReference>
<feature type="transmembrane region" description="Helical" evidence="5">
    <location>
        <begin position="152"/>
        <end position="177"/>
    </location>
</feature>
<dbReference type="Proteomes" id="UP000580250">
    <property type="component" value="Unassembled WGS sequence"/>
</dbReference>
<comment type="caution">
    <text evidence="6">The sequence shown here is derived from an EMBL/GenBank/DDBJ whole genome shotgun (WGS) entry which is preliminary data.</text>
</comment>
<evidence type="ECO:0000256" key="3">
    <source>
        <dbReference type="ARBA" id="ARBA00022989"/>
    </source>
</evidence>
<evidence type="ECO:0000256" key="4">
    <source>
        <dbReference type="ARBA" id="ARBA00023136"/>
    </source>
</evidence>
<feature type="transmembrane region" description="Helical" evidence="5">
    <location>
        <begin position="197"/>
        <end position="222"/>
    </location>
</feature>
<feature type="transmembrane region" description="Helical" evidence="5">
    <location>
        <begin position="119"/>
        <end position="145"/>
    </location>
</feature>
<dbReference type="InterPro" id="IPR000276">
    <property type="entry name" value="GPCR_Rhodpsn"/>
</dbReference>
<dbReference type="SUPFAM" id="SSF81321">
    <property type="entry name" value="Family A G protein-coupled receptor-like"/>
    <property type="match status" value="1"/>
</dbReference>
<dbReference type="OrthoDB" id="5820127at2759"/>
<dbReference type="Pfam" id="PF10320">
    <property type="entry name" value="7TM_GPCR_Srsx"/>
    <property type="match status" value="1"/>
</dbReference>
<reference evidence="6 7" key="1">
    <citation type="submission" date="2020-08" db="EMBL/GenBank/DDBJ databases">
        <authorList>
            <person name="Koutsovoulos G."/>
            <person name="Danchin GJ E."/>
        </authorList>
    </citation>
    <scope>NUCLEOTIDE SEQUENCE [LARGE SCALE GENOMIC DNA]</scope>
</reference>
<feature type="transmembrane region" description="Helical" evidence="5">
    <location>
        <begin position="75"/>
        <end position="99"/>
    </location>
</feature>
<dbReference type="PANTHER" id="PTHR23360:SF5">
    <property type="entry name" value="G-PROTEIN COUPLED RECEPTORS FAMILY 1 PROFILE DOMAIN-CONTAINING PROTEIN"/>
    <property type="match status" value="1"/>
</dbReference>
<feature type="transmembrane region" description="Helical" evidence="5">
    <location>
        <begin position="274"/>
        <end position="297"/>
    </location>
</feature>
<organism evidence="6 7">
    <name type="scientific">Meloidogyne enterolobii</name>
    <name type="common">Root-knot nematode worm</name>
    <name type="synonym">Meloidogyne mayaguensis</name>
    <dbReference type="NCBI Taxonomy" id="390850"/>
    <lineage>
        <taxon>Eukaryota</taxon>
        <taxon>Metazoa</taxon>
        <taxon>Ecdysozoa</taxon>
        <taxon>Nematoda</taxon>
        <taxon>Chromadorea</taxon>
        <taxon>Rhabditida</taxon>
        <taxon>Tylenchina</taxon>
        <taxon>Tylenchomorpha</taxon>
        <taxon>Tylenchoidea</taxon>
        <taxon>Meloidogynidae</taxon>
        <taxon>Meloidogyninae</taxon>
        <taxon>Meloidogyne</taxon>
    </lineage>
</organism>
<evidence type="ECO:0000256" key="5">
    <source>
        <dbReference type="SAM" id="Phobius"/>
    </source>
</evidence>
<sequence length="337" mass="38257">MSSDNMNDYFSVGQNNSFPSIYIAYSSPGFHFPLFFPAFVLAFVSVIGIFFNLSVCYITWKYWGKYTAFKCKTPVLIAINSFLEVVHQSGHFVFLYVTATGRNFIQSSLAFKLEAHSVIITNCVSFMLMTLSIDRVLAVAFPVFYVQLNFRLYICLHILAIVIFFIFGISTLMISVNEYPEWPVTGYIGDLFNDLPSLFNIAIILLIILIVSTLAHIIVGILAKYKGDLADEKIRKLFRSLSLIIIANLGGYIIYMIGIVFATCIFPELSPNLWFISVYLSIILNISAALNAPILYINSSDYKAAYKKEFCEIKLILLKFKSYFFKNTQNITTVTPY</sequence>
<dbReference type="InterPro" id="IPR019424">
    <property type="entry name" value="7TM_GPCR_Srsx"/>
</dbReference>
<evidence type="ECO:0000256" key="1">
    <source>
        <dbReference type="ARBA" id="ARBA00004370"/>
    </source>
</evidence>
<feature type="transmembrane region" description="Helical" evidence="5">
    <location>
        <begin position="243"/>
        <end position="262"/>
    </location>
</feature>
<keyword evidence="3 5" id="KW-1133">Transmembrane helix</keyword>
<comment type="subcellular location">
    <subcellularLocation>
        <location evidence="1">Membrane</location>
    </subcellularLocation>
</comment>
<dbReference type="InterPro" id="IPR047130">
    <property type="entry name" value="7TM_GPCR_Srsx_nematod"/>
</dbReference>
<accession>A0A6V7WYQ2</accession>
<dbReference type="Gene3D" id="1.20.1070.10">
    <property type="entry name" value="Rhodopsin 7-helix transmembrane proteins"/>
    <property type="match status" value="1"/>
</dbReference>
<keyword evidence="4 5" id="KW-0472">Membrane</keyword>
<gene>
    <name evidence="6" type="ORF">MENT_LOCUS44945</name>
</gene>
<name>A0A6V7WYQ2_MELEN</name>
<dbReference type="EMBL" id="CAJEWN010000920">
    <property type="protein sequence ID" value="CAD2192075.1"/>
    <property type="molecule type" value="Genomic_DNA"/>
</dbReference>
<evidence type="ECO:0000256" key="2">
    <source>
        <dbReference type="ARBA" id="ARBA00022692"/>
    </source>
</evidence>
<evidence type="ECO:0000313" key="6">
    <source>
        <dbReference type="EMBL" id="CAD2192075.1"/>
    </source>
</evidence>
<proteinExistence type="predicted"/>
<protein>
    <submittedName>
        <fullName evidence="6">Uncharacterized protein</fullName>
    </submittedName>
</protein>
<dbReference type="AlphaFoldDB" id="A0A6V7WYQ2"/>
<keyword evidence="2 5" id="KW-0812">Transmembrane</keyword>
<feature type="transmembrane region" description="Helical" evidence="5">
    <location>
        <begin position="34"/>
        <end position="63"/>
    </location>
</feature>
<dbReference type="SMART" id="SM01381">
    <property type="entry name" value="7TM_GPCR_Srsx"/>
    <property type="match status" value="1"/>
</dbReference>